<sequence length="191" mass="21345">MAPPTFLVDEPAYKLYLEKGAAGSLVYPAYDLDDNGDIIVIPGEAFCRVDDCIVAKSSRDTRNLRAHITKAHGLSVSKSQTGNISLPNRQASRDWFRTLMRNDESEEEEEEQQQEEEEEEEEAKPPIPLTATRRVSKVKTRLALIQAGHATLHDFPCPGCQDSSSANNCPANPHICDFHQHFNVSDCISYQ</sequence>
<evidence type="ECO:0000313" key="3">
    <source>
        <dbReference type="Proteomes" id="UP001219568"/>
    </source>
</evidence>
<dbReference type="Proteomes" id="UP001219568">
    <property type="component" value="Unassembled WGS sequence"/>
</dbReference>
<organism evidence="2 3">
    <name type="scientific">Penicillium canescens</name>
    <dbReference type="NCBI Taxonomy" id="5083"/>
    <lineage>
        <taxon>Eukaryota</taxon>
        <taxon>Fungi</taxon>
        <taxon>Dikarya</taxon>
        <taxon>Ascomycota</taxon>
        <taxon>Pezizomycotina</taxon>
        <taxon>Eurotiomycetes</taxon>
        <taxon>Eurotiomycetidae</taxon>
        <taxon>Eurotiales</taxon>
        <taxon>Aspergillaceae</taxon>
        <taxon>Penicillium</taxon>
    </lineage>
</organism>
<evidence type="ECO:0000313" key="2">
    <source>
        <dbReference type="EMBL" id="KAJ6027467.1"/>
    </source>
</evidence>
<protein>
    <submittedName>
        <fullName evidence="2">Uncharacterized protein</fullName>
    </submittedName>
</protein>
<reference evidence="2" key="2">
    <citation type="submission" date="2023-01" db="EMBL/GenBank/DDBJ databases">
        <authorList>
            <person name="Petersen C."/>
        </authorList>
    </citation>
    <scope>NUCLEOTIDE SEQUENCE</scope>
    <source>
        <strain evidence="2">IBT 15450</strain>
    </source>
</reference>
<keyword evidence="3" id="KW-1185">Reference proteome</keyword>
<gene>
    <name evidence="2" type="ORF">N7460_012284</name>
</gene>
<proteinExistence type="predicted"/>
<comment type="caution">
    <text evidence="2">The sequence shown here is derived from an EMBL/GenBank/DDBJ whole genome shotgun (WGS) entry which is preliminary data.</text>
</comment>
<name>A0AAD6I285_PENCN</name>
<reference evidence="2" key="1">
    <citation type="journal article" date="2023" name="IMA Fungus">
        <title>Comparative genomic study of the Penicillium genus elucidates a diverse pangenome and 15 lateral gene transfer events.</title>
        <authorList>
            <person name="Petersen C."/>
            <person name="Sorensen T."/>
            <person name="Nielsen M.R."/>
            <person name="Sondergaard T.E."/>
            <person name="Sorensen J.L."/>
            <person name="Fitzpatrick D.A."/>
            <person name="Frisvad J.C."/>
            <person name="Nielsen K.L."/>
        </authorList>
    </citation>
    <scope>NUCLEOTIDE SEQUENCE</scope>
    <source>
        <strain evidence="2">IBT 15450</strain>
    </source>
</reference>
<feature type="compositionally biased region" description="Acidic residues" evidence="1">
    <location>
        <begin position="104"/>
        <end position="122"/>
    </location>
</feature>
<evidence type="ECO:0000256" key="1">
    <source>
        <dbReference type="SAM" id="MobiDB-lite"/>
    </source>
</evidence>
<accession>A0AAD6I285</accession>
<dbReference type="EMBL" id="JAQJZL010000015">
    <property type="protein sequence ID" value="KAJ6027467.1"/>
    <property type="molecule type" value="Genomic_DNA"/>
</dbReference>
<dbReference type="AlphaFoldDB" id="A0AAD6I285"/>
<feature type="region of interest" description="Disordered" evidence="1">
    <location>
        <begin position="102"/>
        <end position="129"/>
    </location>
</feature>